<feature type="region of interest" description="Disordered" evidence="1">
    <location>
        <begin position="564"/>
        <end position="656"/>
    </location>
</feature>
<dbReference type="AlphaFoldDB" id="A0A3N4JWH2"/>
<dbReference type="Proteomes" id="UP000276215">
    <property type="component" value="Unassembled WGS sequence"/>
</dbReference>
<evidence type="ECO:0000313" key="6">
    <source>
        <dbReference type="Proteomes" id="UP000276215"/>
    </source>
</evidence>
<dbReference type="EMBL" id="ML120375">
    <property type="protein sequence ID" value="RPB01172.1"/>
    <property type="molecule type" value="Genomic_DNA"/>
</dbReference>
<feature type="compositionally biased region" description="Low complexity" evidence="1">
    <location>
        <begin position="607"/>
        <end position="623"/>
    </location>
</feature>
<dbReference type="Pfam" id="PF23865">
    <property type="entry name" value="DUF7223"/>
    <property type="match status" value="1"/>
</dbReference>
<proteinExistence type="predicted"/>
<reference evidence="5 6" key="1">
    <citation type="journal article" date="2018" name="Nat. Ecol. Evol.">
        <title>Pezizomycetes genomes reveal the molecular basis of ectomycorrhizal truffle lifestyle.</title>
        <authorList>
            <person name="Murat C."/>
            <person name="Payen T."/>
            <person name="Noel B."/>
            <person name="Kuo A."/>
            <person name="Morin E."/>
            <person name="Chen J."/>
            <person name="Kohler A."/>
            <person name="Krizsan K."/>
            <person name="Balestrini R."/>
            <person name="Da Silva C."/>
            <person name="Montanini B."/>
            <person name="Hainaut M."/>
            <person name="Levati E."/>
            <person name="Barry K.W."/>
            <person name="Belfiori B."/>
            <person name="Cichocki N."/>
            <person name="Clum A."/>
            <person name="Dockter R.B."/>
            <person name="Fauchery L."/>
            <person name="Guy J."/>
            <person name="Iotti M."/>
            <person name="Le Tacon F."/>
            <person name="Lindquist E.A."/>
            <person name="Lipzen A."/>
            <person name="Malagnac F."/>
            <person name="Mello A."/>
            <person name="Molinier V."/>
            <person name="Miyauchi S."/>
            <person name="Poulain J."/>
            <person name="Riccioni C."/>
            <person name="Rubini A."/>
            <person name="Sitrit Y."/>
            <person name="Splivallo R."/>
            <person name="Traeger S."/>
            <person name="Wang M."/>
            <person name="Zifcakova L."/>
            <person name="Wipf D."/>
            <person name="Zambonelli A."/>
            <person name="Paolocci F."/>
            <person name="Nowrousian M."/>
            <person name="Ottonello S."/>
            <person name="Baldrian P."/>
            <person name="Spatafora J.W."/>
            <person name="Henrissat B."/>
            <person name="Nagy L.G."/>
            <person name="Aury J.M."/>
            <person name="Wincker P."/>
            <person name="Grigoriev I.V."/>
            <person name="Bonfante P."/>
            <person name="Martin F.M."/>
        </authorList>
    </citation>
    <scope>NUCLEOTIDE SEQUENCE [LARGE SCALE GENOMIC DNA]</scope>
    <source>
        <strain evidence="5 6">120613-1</strain>
    </source>
</reference>
<dbReference type="Pfam" id="PF22974">
    <property type="entry name" value="DUF7029"/>
    <property type="match status" value="1"/>
</dbReference>
<keyword evidence="6" id="KW-1185">Reference proteome</keyword>
<organism evidence="5 6">
    <name type="scientific">Choiromyces venosus 120613-1</name>
    <dbReference type="NCBI Taxonomy" id="1336337"/>
    <lineage>
        <taxon>Eukaryota</taxon>
        <taxon>Fungi</taxon>
        <taxon>Dikarya</taxon>
        <taxon>Ascomycota</taxon>
        <taxon>Pezizomycotina</taxon>
        <taxon>Pezizomycetes</taxon>
        <taxon>Pezizales</taxon>
        <taxon>Tuberaceae</taxon>
        <taxon>Choiromyces</taxon>
    </lineage>
</organism>
<evidence type="ECO:0000259" key="3">
    <source>
        <dbReference type="Pfam" id="PF22974"/>
    </source>
</evidence>
<feature type="signal peptide" evidence="2">
    <location>
        <begin position="1"/>
        <end position="19"/>
    </location>
</feature>
<sequence>MRSSAYTAILGGLLGLSSAAVMERSGVELKPISPDVFVPGLTPRAEGEAPTVLRPINPDVFAAVNGLKPRTNVDFSRLDLATQAQLIFGAPGQGGNIMLANMTLYAPDGQQIVMMESFDGLTSAVDCKGDDGEMALTFKSREAFDYAHKQWSFINEKTENAFLLIANHDGCGPDDQRQPYNITGINNVEGTLTTLLKASPAHWSDISGTFDLDFGTVSLAPNVAQRLRARGSIGDLFKGAQDIVSDIKDGVKDVGDDIKDGLGDLGDIFGKIGDASLDKTVVFDIGVGTEKKRTNIITDIFHTVPRLVIDCVDCFITGKFKVAGKLSIDNFVVKGLTLGASPQDFRAKMILEAKVAADIFGTPPSLNLTQELASFPIPGAGISIPKIFELGAIISYEVGVECTVNGVANFTFGLGASLPNTALVAVDLVDLTKTKATGFDGAAFDHVFDINSGSATLNVAAVSRPKLTFGIEIVGIGKLEAALKMGLPVVNAQLIAAFDEEGVCEKSPTASKTGFKVNSGVAVELGFSVNGKLGDNSAGLFERNIFRFKKILFEKCFPLSIPDLLKPGPKPPQVTGLPPKENNPPKDTPGKNGTVVVTPGKNQTVVTPPKKTTDLPPMKTTDLPPKKTTDLPPKNTDLPPKNGTVIPPQGPKNGNKTGNYTLPGSNCSEPIKNSTAHASTGRKVVMRALRFGS</sequence>
<feature type="chain" id="PRO_5018185910" evidence="2">
    <location>
        <begin position="20"/>
        <end position="693"/>
    </location>
</feature>
<accession>A0A3N4JWH2</accession>
<evidence type="ECO:0000256" key="2">
    <source>
        <dbReference type="SAM" id="SignalP"/>
    </source>
</evidence>
<dbReference type="InterPro" id="IPR054293">
    <property type="entry name" value="DUF7029"/>
</dbReference>
<dbReference type="OrthoDB" id="160645at2759"/>
<gene>
    <name evidence="5" type="ORF">L873DRAFT_1827292</name>
</gene>
<name>A0A3N4JWH2_9PEZI</name>
<evidence type="ECO:0000259" key="4">
    <source>
        <dbReference type="Pfam" id="PF23865"/>
    </source>
</evidence>
<evidence type="ECO:0000256" key="1">
    <source>
        <dbReference type="SAM" id="MobiDB-lite"/>
    </source>
</evidence>
<feature type="domain" description="DUF7223" evidence="4">
    <location>
        <begin position="306"/>
        <end position="558"/>
    </location>
</feature>
<protein>
    <submittedName>
        <fullName evidence="5">Uncharacterized protein</fullName>
    </submittedName>
</protein>
<evidence type="ECO:0000313" key="5">
    <source>
        <dbReference type="EMBL" id="RPB01172.1"/>
    </source>
</evidence>
<dbReference type="InterPro" id="IPR055647">
    <property type="entry name" value="DUF7223"/>
</dbReference>
<feature type="domain" description="DUF7029" evidence="3">
    <location>
        <begin position="108"/>
        <end position="211"/>
    </location>
</feature>
<dbReference type="STRING" id="1336337.A0A3N4JWH2"/>
<keyword evidence="2" id="KW-0732">Signal</keyword>